<feature type="compositionally biased region" description="Acidic residues" evidence="2">
    <location>
        <begin position="65"/>
        <end position="99"/>
    </location>
</feature>
<proteinExistence type="predicted"/>
<dbReference type="InterPro" id="IPR006623">
    <property type="entry name" value="THEG"/>
</dbReference>
<reference evidence="3" key="1">
    <citation type="submission" date="2025-08" db="UniProtKB">
        <authorList>
            <consortium name="Ensembl"/>
        </authorList>
    </citation>
    <scope>IDENTIFICATION</scope>
</reference>
<feature type="compositionally biased region" description="Basic and acidic residues" evidence="2">
    <location>
        <begin position="55"/>
        <end position="64"/>
    </location>
</feature>
<feature type="compositionally biased region" description="Basic and acidic residues" evidence="2">
    <location>
        <begin position="131"/>
        <end position="143"/>
    </location>
</feature>
<organism evidence="3 4">
    <name type="scientific">Spermophilus dauricus</name>
    <name type="common">Daurian ground squirrel</name>
    <dbReference type="NCBI Taxonomy" id="99837"/>
    <lineage>
        <taxon>Eukaryota</taxon>
        <taxon>Metazoa</taxon>
        <taxon>Chordata</taxon>
        <taxon>Craniata</taxon>
        <taxon>Vertebrata</taxon>
        <taxon>Euteleostomi</taxon>
        <taxon>Mammalia</taxon>
        <taxon>Eutheria</taxon>
        <taxon>Euarchontoglires</taxon>
        <taxon>Glires</taxon>
        <taxon>Rodentia</taxon>
        <taxon>Sciuromorpha</taxon>
        <taxon>Sciuridae</taxon>
        <taxon>Xerinae</taxon>
        <taxon>Marmotini</taxon>
        <taxon>Spermophilus</taxon>
    </lineage>
</organism>
<dbReference type="Pfam" id="PF14912">
    <property type="entry name" value="THEG"/>
    <property type="match status" value="4"/>
</dbReference>
<dbReference type="SMART" id="SM00705">
    <property type="entry name" value="THEG"/>
    <property type="match status" value="6"/>
</dbReference>
<dbReference type="PANTHER" id="PTHR15901:SF15">
    <property type="entry name" value="TESTICULAR HAPLOID EXPRESSED GENE PROTEIN-LIKE"/>
    <property type="match status" value="1"/>
</dbReference>
<evidence type="ECO:0000313" key="3">
    <source>
        <dbReference type="Ensembl" id="ENSSDAP00000013598.1"/>
    </source>
</evidence>
<name>A0A8C9UQL5_SPEDA</name>
<keyword evidence="4" id="KW-1185">Reference proteome</keyword>
<feature type="compositionally biased region" description="Polar residues" evidence="2">
    <location>
        <begin position="14"/>
        <end position="38"/>
    </location>
</feature>
<accession>A0A8C9UQL5</accession>
<feature type="region of interest" description="Disordered" evidence="2">
    <location>
        <begin position="124"/>
        <end position="143"/>
    </location>
</feature>
<evidence type="ECO:0000256" key="2">
    <source>
        <dbReference type="SAM" id="MobiDB-lite"/>
    </source>
</evidence>
<dbReference type="Ensembl" id="ENSSDAT00000015422.1">
    <property type="protein sequence ID" value="ENSSDAP00000013598.1"/>
    <property type="gene ID" value="ENSSDAG00000012280.1"/>
</dbReference>
<feature type="region of interest" description="Disordered" evidence="2">
    <location>
        <begin position="1"/>
        <end position="42"/>
    </location>
</feature>
<dbReference type="AlphaFoldDB" id="A0A8C9UQL5"/>
<protein>
    <submittedName>
        <fullName evidence="3">Theg spermatid protein like</fullName>
    </submittedName>
</protein>
<evidence type="ECO:0000256" key="1">
    <source>
        <dbReference type="ARBA" id="ARBA00022737"/>
    </source>
</evidence>
<keyword evidence="1" id="KW-0677">Repeat</keyword>
<dbReference type="InterPro" id="IPR042401">
    <property type="entry name" value="SPMAP2-like"/>
</dbReference>
<reference evidence="3" key="2">
    <citation type="submission" date="2025-09" db="UniProtKB">
        <authorList>
            <consortium name="Ensembl"/>
        </authorList>
    </citation>
    <scope>IDENTIFICATION</scope>
</reference>
<evidence type="ECO:0000313" key="4">
    <source>
        <dbReference type="Proteomes" id="UP000694422"/>
    </source>
</evidence>
<dbReference type="Proteomes" id="UP000694422">
    <property type="component" value="Unplaced"/>
</dbReference>
<feature type="region of interest" description="Disordered" evidence="2">
    <location>
        <begin position="55"/>
        <end position="108"/>
    </location>
</feature>
<dbReference type="PANTHER" id="PTHR15901">
    <property type="entry name" value="TESTICULAR HAPLOID EXPRESSED GENE PROTEIN"/>
    <property type="match status" value="1"/>
</dbReference>
<sequence length="481" mass="54568">MLWLPAQGPHDNRTTQGFSGSSELSEVTQTETSSNSKAFQKPLVLRILDLQDALKEEAKQRDQQDGDEGDNEDVGDDEDDEEDEDDEDDEDEDEEDDESGAPHKLLRPCVRPCEQRKLRKAREPLQPCEPLHPHERSQPRKPHEAKELRLFHNTAVMFSPSLITRCPTRYQGSSQNGRCCSPHPCDLLVFVSILSRRRIQDLSEPKKQWGTPDRKLFWGNQDPICPIRETALKTQPSKRLKDLAHPKPVSKHYVPNRPQYYYSCGRESVIWKIPPSALFTQPSKRTQKLAQPNRFKRHSLLSRSTNDNVVRSSFQISDPSPRILRLSIAKGVDPNYVPPKEVKTKISVSTLGAIATPRTIDLAHPKIKLDGLCYERQRSEMPIRPVSPAAMFAIPSSRTLDLAKFKPVHQDYLPARDAQWPVSHAATHSQISARIQELANPSSRAPMHILFYDPNAFKVKPAALKAQCSSRIQELAEPVIH</sequence>